<dbReference type="Proteomes" id="UP000528286">
    <property type="component" value="Unassembled WGS sequence"/>
</dbReference>
<dbReference type="EMBL" id="JACIEZ010000015">
    <property type="protein sequence ID" value="MBB4067175.1"/>
    <property type="molecule type" value="Genomic_DNA"/>
</dbReference>
<gene>
    <name evidence="1" type="ORF">GGR23_004404</name>
</gene>
<sequence length="60" mass="6993">MKNLSFKVEADTEAFERAVQERFIPILREAICEVINETVRNFMDSLPFEEIGEIKLECAE</sequence>
<protein>
    <submittedName>
        <fullName evidence="1">Uncharacterized protein</fullName>
    </submittedName>
</protein>
<organism evidence="1 2">
    <name type="scientific">Gellertiella hungarica</name>
    <dbReference type="NCBI Taxonomy" id="1572859"/>
    <lineage>
        <taxon>Bacteria</taxon>
        <taxon>Pseudomonadati</taxon>
        <taxon>Pseudomonadota</taxon>
        <taxon>Alphaproteobacteria</taxon>
        <taxon>Hyphomicrobiales</taxon>
        <taxon>Rhizobiaceae</taxon>
        <taxon>Gellertiella</taxon>
    </lineage>
</organism>
<proteinExistence type="predicted"/>
<name>A0A7W6NM36_9HYPH</name>
<keyword evidence="2" id="KW-1185">Reference proteome</keyword>
<comment type="caution">
    <text evidence="1">The sequence shown here is derived from an EMBL/GenBank/DDBJ whole genome shotgun (WGS) entry which is preliminary data.</text>
</comment>
<evidence type="ECO:0000313" key="1">
    <source>
        <dbReference type="EMBL" id="MBB4067175.1"/>
    </source>
</evidence>
<evidence type="ECO:0000313" key="2">
    <source>
        <dbReference type="Proteomes" id="UP000528286"/>
    </source>
</evidence>
<dbReference type="AlphaFoldDB" id="A0A7W6NM36"/>
<dbReference type="RefSeq" id="WP_183368412.1">
    <property type="nucleotide sequence ID" value="NZ_JACIEZ010000015.1"/>
</dbReference>
<reference evidence="1 2" key="1">
    <citation type="submission" date="2020-08" db="EMBL/GenBank/DDBJ databases">
        <title>Genomic Encyclopedia of Type Strains, Phase IV (KMG-IV): sequencing the most valuable type-strain genomes for metagenomic binning, comparative biology and taxonomic classification.</title>
        <authorList>
            <person name="Goeker M."/>
        </authorList>
    </citation>
    <scope>NUCLEOTIDE SEQUENCE [LARGE SCALE GENOMIC DNA]</scope>
    <source>
        <strain evidence="1 2">DSM 29853</strain>
    </source>
</reference>
<accession>A0A7W6NM36</accession>